<dbReference type="AlphaFoldDB" id="A0A2J0Q8L6"/>
<reference evidence="2 3" key="1">
    <citation type="submission" date="2017-09" db="EMBL/GenBank/DDBJ databases">
        <title>Depth-based differentiation of microbial function through sediment-hosted aquifers and enrichment of novel symbionts in the deep terrestrial subsurface.</title>
        <authorList>
            <person name="Probst A.J."/>
            <person name="Ladd B."/>
            <person name="Jarett J.K."/>
            <person name="Geller-Mcgrath D.E."/>
            <person name="Sieber C.M."/>
            <person name="Emerson J.B."/>
            <person name="Anantharaman K."/>
            <person name="Thomas B.C."/>
            <person name="Malmstrom R."/>
            <person name="Stieglmeier M."/>
            <person name="Klingl A."/>
            <person name="Woyke T."/>
            <person name="Ryan C.M."/>
            <person name="Banfield J.F."/>
        </authorList>
    </citation>
    <scope>NUCLEOTIDE SEQUENCE [LARGE SCALE GENOMIC DNA]</scope>
    <source>
        <strain evidence="2">CG10_big_fil_rev_8_21_14_0_10_36_16</strain>
    </source>
</reference>
<evidence type="ECO:0000313" key="2">
    <source>
        <dbReference type="EMBL" id="PJE51601.1"/>
    </source>
</evidence>
<gene>
    <name evidence="2" type="ORF">COV29_00370</name>
</gene>
<proteinExistence type="predicted"/>
<feature type="signal peptide" evidence="1">
    <location>
        <begin position="1"/>
        <end position="28"/>
    </location>
</feature>
<comment type="caution">
    <text evidence="2">The sequence shown here is derived from an EMBL/GenBank/DDBJ whole genome shotgun (WGS) entry which is preliminary data.</text>
</comment>
<feature type="chain" id="PRO_5014384980" description="Neutral metalloprotease" evidence="1">
    <location>
        <begin position="29"/>
        <end position="607"/>
    </location>
</feature>
<keyword evidence="1" id="KW-0732">Signal</keyword>
<evidence type="ECO:0000313" key="3">
    <source>
        <dbReference type="Proteomes" id="UP000228496"/>
    </source>
</evidence>
<name>A0A2J0Q8L6_9BACT</name>
<dbReference type="EMBL" id="PCXQ01000001">
    <property type="protein sequence ID" value="PJE51601.1"/>
    <property type="molecule type" value="Genomic_DNA"/>
</dbReference>
<accession>A0A2J0Q8L6</accession>
<sequence>MRFVFSSTKAIILVALTGCFLFLSTASADTLGQQEIFFIDPGFSADKEAVISATLRKISEHAYFYIENKYWESLTQNETDDVLDQLSSLAKEFDTKIYPIETAFFGSEPNPGADNDPRITILFSPLIENAGGYYNTGNYYKKNTNPASNEREMFYINTSALDNMQKLFTFLTHEFQHLITFNQKELLRDSEDDTWLNEMRSEYATHLLGYNDVYKGSNMERRVSGFLSDPYDSLTEWHNLPPDYGNIALFGLYIAEKYSPDVISDTLQNDLAGIKSIEKSLAENGFKEKFIDIYINWLITSIINNNEHNKLWGYNNYNLSDFNVETENLLEGLSSDVIFEINDDIKDWSGRWYEIKNFKSGPEDDAVEILKVEFNSSSITSFHIAVLVVGTDGTPKLLNFNPTISNNYFYLEGINNNFSKAIIMPIKKDRLSGFGSNEKSINLITSFRRTNALPSGATVLNSFQENNVVANILSSSETQNEEIVTKDTSLNNLTHQLPDGSLIRAVGDYKVYVITGGWKRHIVNPDIFNFYDHLGFNKVIEVSPEIVQQYKESKLIRWADGKKVYKITSDNPAAKSWLDITPQEFEASGFKWSSIFLVNRKELDYYK</sequence>
<evidence type="ECO:0000256" key="1">
    <source>
        <dbReference type="SAM" id="SignalP"/>
    </source>
</evidence>
<protein>
    <recommendedName>
        <fullName evidence="4">Neutral metalloprotease</fullName>
    </recommendedName>
</protein>
<evidence type="ECO:0008006" key="4">
    <source>
        <dbReference type="Google" id="ProtNLM"/>
    </source>
</evidence>
<dbReference type="Proteomes" id="UP000228496">
    <property type="component" value="Unassembled WGS sequence"/>
</dbReference>
<organism evidence="2 3">
    <name type="scientific">Candidatus Yanofskybacteria bacterium CG10_big_fil_rev_8_21_14_0_10_36_16</name>
    <dbReference type="NCBI Taxonomy" id="1975096"/>
    <lineage>
        <taxon>Bacteria</taxon>
        <taxon>Candidatus Yanofskyibacteriota</taxon>
    </lineage>
</organism>